<reference evidence="2 3" key="1">
    <citation type="submission" date="2010-12" db="EMBL/GenBank/DDBJ databases">
        <title>The Genome Sequence of Coprobacillus sp. strain 29_1.</title>
        <authorList>
            <consortium name="The Broad Institute Genome Sequencing Platform"/>
            <person name="Earl A."/>
            <person name="Ward D."/>
            <person name="Feldgarden M."/>
            <person name="Gevers D."/>
            <person name="Daigneault M."/>
            <person name="Sibley C.D."/>
            <person name="White A."/>
            <person name="Strauss J."/>
            <person name="Allen-Vercoe E."/>
            <person name="Young S.K."/>
            <person name="Zeng Q."/>
            <person name="Gargeya S."/>
            <person name="Fitzgerald M."/>
            <person name="Haas B."/>
            <person name="Abouelleil A."/>
            <person name="Alvarado L."/>
            <person name="Arachchi H.M."/>
            <person name="Berlin A."/>
            <person name="Brown A."/>
            <person name="Chapman S.B."/>
            <person name="Chen Z."/>
            <person name="Dunbar C."/>
            <person name="Freedman E."/>
            <person name="Gearin G."/>
            <person name="Gellesch M."/>
            <person name="Goldberg J."/>
            <person name="Griggs A."/>
            <person name="Gujja S."/>
            <person name="Heilman E."/>
            <person name="Heiman D."/>
            <person name="Howarth C."/>
            <person name="Larson L."/>
            <person name="Lui A."/>
            <person name="MacDonald P.J.P."/>
            <person name="Mehta T."/>
            <person name="Montmayeur A."/>
            <person name="Murphy C."/>
            <person name="Neiman D."/>
            <person name="Pearson M."/>
            <person name="Priest M."/>
            <person name="Roberts A."/>
            <person name="Saif S."/>
            <person name="Shea T."/>
            <person name="Shenoy N."/>
            <person name="Sisk P."/>
            <person name="Stolte C."/>
            <person name="Sykes S."/>
            <person name="White J."/>
            <person name="Yandava C."/>
            <person name="Nusbaum C."/>
            <person name="Birren B."/>
        </authorList>
    </citation>
    <scope>NUCLEOTIDE SEQUENCE [LARGE SCALE GENOMIC DNA]</scope>
    <source>
        <strain evidence="2 3">29_1</strain>
    </source>
</reference>
<feature type="signal peptide" evidence="1">
    <location>
        <begin position="1"/>
        <end position="24"/>
    </location>
</feature>
<evidence type="ECO:0000313" key="2">
    <source>
        <dbReference type="EMBL" id="EFW04749.1"/>
    </source>
</evidence>
<comment type="caution">
    <text evidence="2">The sequence shown here is derived from an EMBL/GenBank/DDBJ whole genome shotgun (WGS) entry which is preliminary data.</text>
</comment>
<sequence length="157" mass="16364">MKKSTILTFATAVAIVATSAGTFAAWDQLEDTSDVANLVVGTPVTVQAGTLTTFSEESRVLGDTLPSYTSTVEFNVVDNNSKVSTLTLQPILTDSSDQPIDSSKATIEITQDGADNGLTGNVDSKVEATNTYNVKVSVKDASLAGETLKVSVKGTLQ</sequence>
<dbReference type="RefSeq" id="WP_008788975.1">
    <property type="nucleotide sequence ID" value="NZ_AKCB01000001.1"/>
</dbReference>
<accession>E7GAT3</accession>
<evidence type="ECO:0000313" key="3">
    <source>
        <dbReference type="Proteomes" id="UP000003157"/>
    </source>
</evidence>
<gene>
    <name evidence="2" type="ORF">HMPREF9488_01873</name>
</gene>
<dbReference type="AlphaFoldDB" id="E7GAT3"/>
<feature type="chain" id="PRO_5039394118" evidence="1">
    <location>
        <begin position="25"/>
        <end position="157"/>
    </location>
</feature>
<organism evidence="2 3">
    <name type="scientific">Coprobacillus cateniformis</name>
    <dbReference type="NCBI Taxonomy" id="100884"/>
    <lineage>
        <taxon>Bacteria</taxon>
        <taxon>Bacillati</taxon>
        <taxon>Bacillota</taxon>
        <taxon>Erysipelotrichia</taxon>
        <taxon>Erysipelotrichales</taxon>
        <taxon>Coprobacillaceae</taxon>
        <taxon>Coprobacillus</taxon>
    </lineage>
</organism>
<name>E7GAT3_9FIRM</name>
<dbReference type="OrthoDB" id="1656081at2"/>
<dbReference type="GeneID" id="78229820"/>
<dbReference type="EMBL" id="ADKX01000033">
    <property type="protein sequence ID" value="EFW04749.1"/>
    <property type="molecule type" value="Genomic_DNA"/>
</dbReference>
<dbReference type="HOGENOM" id="CLU_1632487_0_0_9"/>
<evidence type="ECO:0000256" key="1">
    <source>
        <dbReference type="SAM" id="SignalP"/>
    </source>
</evidence>
<dbReference type="eggNOG" id="ENOG5033EWU">
    <property type="taxonomic scope" value="Bacteria"/>
</dbReference>
<dbReference type="Proteomes" id="UP000003157">
    <property type="component" value="Unassembled WGS sequence"/>
</dbReference>
<dbReference type="STRING" id="100884.GCA_000269565_01970"/>
<keyword evidence="3" id="KW-1185">Reference proteome</keyword>
<protein>
    <submittedName>
        <fullName evidence="2">Uncharacterized protein</fullName>
    </submittedName>
</protein>
<keyword evidence="1" id="KW-0732">Signal</keyword>
<proteinExistence type="predicted"/>